<dbReference type="InterPro" id="IPR013324">
    <property type="entry name" value="RNA_pol_sigma_r3/r4-like"/>
</dbReference>
<keyword evidence="2" id="KW-0805">Transcription regulation</keyword>
<evidence type="ECO:0000256" key="1">
    <source>
        <dbReference type="ARBA" id="ARBA00010641"/>
    </source>
</evidence>
<dbReference type="Gene3D" id="1.10.1740.10">
    <property type="match status" value="1"/>
</dbReference>
<accession>A0ABP9BMV0</accession>
<dbReference type="InterPro" id="IPR039425">
    <property type="entry name" value="RNA_pol_sigma-70-like"/>
</dbReference>
<reference evidence="8" key="1">
    <citation type="journal article" date="2019" name="Int. J. Syst. Evol. Microbiol.">
        <title>The Global Catalogue of Microorganisms (GCM) 10K type strain sequencing project: providing services to taxonomists for standard genome sequencing and annotation.</title>
        <authorList>
            <consortium name="The Broad Institute Genomics Platform"/>
            <consortium name="The Broad Institute Genome Sequencing Center for Infectious Disease"/>
            <person name="Wu L."/>
            <person name="Ma J."/>
        </authorList>
    </citation>
    <scope>NUCLEOTIDE SEQUENCE [LARGE SCALE GENOMIC DNA]</scope>
    <source>
        <strain evidence="8">JCM 17979</strain>
    </source>
</reference>
<organism evidence="7 8">
    <name type="scientific">Actinomycetospora chlora</name>
    <dbReference type="NCBI Taxonomy" id="663608"/>
    <lineage>
        <taxon>Bacteria</taxon>
        <taxon>Bacillati</taxon>
        <taxon>Actinomycetota</taxon>
        <taxon>Actinomycetes</taxon>
        <taxon>Pseudonocardiales</taxon>
        <taxon>Pseudonocardiaceae</taxon>
        <taxon>Actinomycetospora</taxon>
    </lineage>
</organism>
<comment type="caution">
    <text evidence="7">The sequence shown here is derived from an EMBL/GenBank/DDBJ whole genome shotgun (WGS) entry which is preliminary data.</text>
</comment>
<dbReference type="EMBL" id="BAABHO010000031">
    <property type="protein sequence ID" value="GAA4797652.1"/>
    <property type="molecule type" value="Genomic_DNA"/>
</dbReference>
<feature type="compositionally biased region" description="Pro residues" evidence="5">
    <location>
        <begin position="428"/>
        <end position="456"/>
    </location>
</feature>
<feature type="compositionally biased region" description="Low complexity" evidence="5">
    <location>
        <begin position="377"/>
        <end position="409"/>
    </location>
</feature>
<evidence type="ECO:0000256" key="4">
    <source>
        <dbReference type="ARBA" id="ARBA00023163"/>
    </source>
</evidence>
<feature type="region of interest" description="Disordered" evidence="5">
    <location>
        <begin position="1"/>
        <end position="30"/>
    </location>
</feature>
<dbReference type="Gene3D" id="1.10.10.10">
    <property type="entry name" value="Winged helix-like DNA-binding domain superfamily/Winged helix DNA-binding domain"/>
    <property type="match status" value="1"/>
</dbReference>
<dbReference type="InterPro" id="IPR007627">
    <property type="entry name" value="RNA_pol_sigma70_r2"/>
</dbReference>
<keyword evidence="3" id="KW-0731">Sigma factor</keyword>
<evidence type="ECO:0000313" key="8">
    <source>
        <dbReference type="Proteomes" id="UP001500928"/>
    </source>
</evidence>
<gene>
    <name evidence="7" type="ORF">GCM10023200_37360</name>
</gene>
<evidence type="ECO:0000256" key="3">
    <source>
        <dbReference type="ARBA" id="ARBA00023082"/>
    </source>
</evidence>
<proteinExistence type="inferred from homology"/>
<feature type="region of interest" description="Disordered" evidence="5">
    <location>
        <begin position="146"/>
        <end position="165"/>
    </location>
</feature>
<dbReference type="InterPro" id="IPR013325">
    <property type="entry name" value="RNA_pol_sigma_r2"/>
</dbReference>
<dbReference type="SUPFAM" id="SSF88659">
    <property type="entry name" value="Sigma3 and sigma4 domains of RNA polymerase sigma factors"/>
    <property type="match status" value="1"/>
</dbReference>
<comment type="similarity">
    <text evidence="1">Belongs to the sigma-70 factor family. ECF subfamily.</text>
</comment>
<evidence type="ECO:0000259" key="6">
    <source>
        <dbReference type="Pfam" id="PF04542"/>
    </source>
</evidence>
<dbReference type="Pfam" id="PF04542">
    <property type="entry name" value="Sigma70_r2"/>
    <property type="match status" value="1"/>
</dbReference>
<evidence type="ECO:0000313" key="7">
    <source>
        <dbReference type="EMBL" id="GAA4797652.1"/>
    </source>
</evidence>
<dbReference type="NCBIfam" id="TIGR02937">
    <property type="entry name" value="sigma70-ECF"/>
    <property type="match status" value="1"/>
</dbReference>
<dbReference type="InterPro" id="IPR014284">
    <property type="entry name" value="RNA_pol_sigma-70_dom"/>
</dbReference>
<feature type="domain" description="RNA polymerase sigma-70 region 2" evidence="6">
    <location>
        <begin position="80"/>
        <end position="147"/>
    </location>
</feature>
<sequence length="495" mass="50514">MTVEETRPHRRHRPAPDTRTGPIATDGAAVTTGPRLVPTEVARLPRPRHGGPGVATGPLRVSDASLAAAAPTSPTAFAAIYRRYGDALHDFCLGMLRDRDAAADCVQDVFCVAATRLDQLREHDKLRPWLYAIARHEALARLRRRRREQPTDAMPDGPSAGDGPDALAARTELAELVAAAAGGLADRDRTVLELHYRHGLDGPELADALGVSATHANTLVGRLRTTVERCLGALLVARHRRAECAELDALLGGWDGGMTVLLRKRLNRHIEGCAGCRDARGRLVSPTALLASAPVAVPAPGWLGDSIARHATPMLQPGGGSAGTSVSWWPAGLGGGTHASAAVLAPIVAAVVVAPVLTVAVLTAGSTAPDVIAGPGAPAPAPSAVSPTGAAPTGSSSPPSGRSTGPTASVRPQPGAPGTRPGVRPGQPAVPLPRAPLGPFSRPPALPEAPPVVPEPPDPRDDELPSGPCEACTRAPTPGPTGFAGGEGAPAGSST</sequence>
<protein>
    <recommendedName>
        <fullName evidence="6">RNA polymerase sigma-70 region 2 domain-containing protein</fullName>
    </recommendedName>
</protein>
<dbReference type="PANTHER" id="PTHR43133:SF51">
    <property type="entry name" value="RNA POLYMERASE SIGMA FACTOR"/>
    <property type="match status" value="1"/>
</dbReference>
<feature type="region of interest" description="Disordered" evidence="5">
    <location>
        <begin position="377"/>
        <end position="495"/>
    </location>
</feature>
<dbReference type="Proteomes" id="UP001500928">
    <property type="component" value="Unassembled WGS sequence"/>
</dbReference>
<name>A0ABP9BMV0_9PSEU</name>
<dbReference type="InterPro" id="IPR036388">
    <property type="entry name" value="WH-like_DNA-bd_sf"/>
</dbReference>
<dbReference type="PANTHER" id="PTHR43133">
    <property type="entry name" value="RNA POLYMERASE ECF-TYPE SIGMA FACTO"/>
    <property type="match status" value="1"/>
</dbReference>
<dbReference type="SUPFAM" id="SSF88946">
    <property type="entry name" value="Sigma2 domain of RNA polymerase sigma factors"/>
    <property type="match status" value="1"/>
</dbReference>
<dbReference type="RefSeq" id="WP_345418405.1">
    <property type="nucleotide sequence ID" value="NZ_BAABHO010000031.1"/>
</dbReference>
<keyword evidence="8" id="KW-1185">Reference proteome</keyword>
<keyword evidence="4" id="KW-0804">Transcription</keyword>
<evidence type="ECO:0000256" key="5">
    <source>
        <dbReference type="SAM" id="MobiDB-lite"/>
    </source>
</evidence>
<evidence type="ECO:0000256" key="2">
    <source>
        <dbReference type="ARBA" id="ARBA00023015"/>
    </source>
</evidence>